<name>A0ABN0PIA9_9GAMM</name>
<comment type="caution">
    <text evidence="1">The sequence shown here is derived from an EMBL/GenBank/DDBJ whole genome shotgun (WGS) entry which is preliminary data.</text>
</comment>
<organism evidence="1 2">
    <name type="scientific">Shewanella decolorationis S12</name>
    <dbReference type="NCBI Taxonomy" id="1353536"/>
    <lineage>
        <taxon>Bacteria</taxon>
        <taxon>Pseudomonadati</taxon>
        <taxon>Pseudomonadota</taxon>
        <taxon>Gammaproteobacteria</taxon>
        <taxon>Alteromonadales</taxon>
        <taxon>Shewanellaceae</taxon>
        <taxon>Shewanella</taxon>
    </lineage>
</organism>
<evidence type="ECO:0000313" key="1">
    <source>
        <dbReference type="EMBL" id="ESE39681.1"/>
    </source>
</evidence>
<reference evidence="1 2" key="1">
    <citation type="journal article" date="2013" name="Genome Announc.">
        <title>Draft Genome Sequence of Shewanella decolorationis S12, a Dye-Degrading Bacterium Isolated from a Wastewater Treatment Plant.</title>
        <authorList>
            <person name="Xu M."/>
            <person name="Fang Y."/>
            <person name="Liu J."/>
            <person name="Chen X."/>
            <person name="Sun G."/>
            <person name="Guo J."/>
            <person name="Hua Z."/>
            <person name="Tu Q."/>
            <person name="Wu L."/>
            <person name="Zhou J."/>
            <person name="Liu X."/>
        </authorList>
    </citation>
    <scope>NUCLEOTIDE SEQUENCE [LARGE SCALE GENOMIC DNA]</scope>
    <source>
        <strain evidence="1 2">S12</strain>
    </source>
</reference>
<protein>
    <submittedName>
        <fullName evidence="1">Uncharacterized protein</fullName>
    </submittedName>
</protein>
<sequence>MVRESSITIYQHFRDAKITAKFVAINGILWDYESHIMRLKLS</sequence>
<dbReference type="Proteomes" id="UP000017548">
    <property type="component" value="Unassembled WGS sequence"/>
</dbReference>
<keyword evidence="2" id="KW-1185">Reference proteome</keyword>
<evidence type="ECO:0000313" key="2">
    <source>
        <dbReference type="Proteomes" id="UP000017548"/>
    </source>
</evidence>
<dbReference type="EMBL" id="AXZL01000076">
    <property type="protein sequence ID" value="ESE39681.1"/>
    <property type="molecule type" value="Genomic_DNA"/>
</dbReference>
<proteinExistence type="predicted"/>
<gene>
    <name evidence="1" type="ORF">SHD_3890</name>
</gene>
<accession>A0ABN0PIA9</accession>